<feature type="transmembrane region" description="Helical" evidence="1">
    <location>
        <begin position="6"/>
        <end position="24"/>
    </location>
</feature>
<evidence type="ECO:0000313" key="3">
    <source>
        <dbReference type="EMBL" id="KHF97648.1"/>
    </source>
</evidence>
<evidence type="ECO:0000313" key="2">
    <source>
        <dbReference type="EMBL" id="KHF97642.1"/>
    </source>
</evidence>
<comment type="caution">
    <text evidence="2">The sequence shown here is derived from an EMBL/GenBank/DDBJ whole genome shotgun (WGS) entry which is preliminary data.</text>
</comment>
<gene>
    <name evidence="2" type="ORF">F383_36965</name>
    <name evidence="3" type="ORF">F383_37094</name>
</gene>
<organism evidence="2 4">
    <name type="scientific">Gossypium arboreum</name>
    <name type="common">Tree cotton</name>
    <name type="synonym">Gossypium nanking</name>
    <dbReference type="NCBI Taxonomy" id="29729"/>
    <lineage>
        <taxon>Eukaryota</taxon>
        <taxon>Viridiplantae</taxon>
        <taxon>Streptophyta</taxon>
        <taxon>Embryophyta</taxon>
        <taxon>Tracheophyta</taxon>
        <taxon>Spermatophyta</taxon>
        <taxon>Magnoliopsida</taxon>
        <taxon>eudicotyledons</taxon>
        <taxon>Gunneridae</taxon>
        <taxon>Pentapetalae</taxon>
        <taxon>rosids</taxon>
        <taxon>malvids</taxon>
        <taxon>Malvales</taxon>
        <taxon>Malvaceae</taxon>
        <taxon>Malvoideae</taxon>
        <taxon>Gossypium</taxon>
    </lineage>
</organism>
<evidence type="ECO:0000313" key="4">
    <source>
        <dbReference type="Proteomes" id="UP000032142"/>
    </source>
</evidence>
<dbReference type="EMBL" id="JRRC01013352">
    <property type="protein sequence ID" value="KHF97648.1"/>
    <property type="molecule type" value="Genomic_DNA"/>
</dbReference>
<sequence>MALYSLIFTYFIIIFYSCFCFACLQGMGMDDGVCDGSACAGRGGRQGGAVSNAWGRGGQGWGGGARAFLCWKMFGDGGLGLVG</sequence>
<protein>
    <submittedName>
        <fullName evidence="2">Uncharacterized protein</fullName>
    </submittedName>
</protein>
<proteinExistence type="predicted"/>
<accession>A0A0B0M6K0</accession>
<keyword evidence="1" id="KW-1133">Transmembrane helix</keyword>
<dbReference type="AlphaFoldDB" id="A0A0B0M6K0"/>
<dbReference type="Proteomes" id="UP000032142">
    <property type="component" value="Unassembled WGS sequence"/>
</dbReference>
<keyword evidence="4" id="KW-1185">Reference proteome</keyword>
<name>A0A0B0M6K0_GOSAR</name>
<keyword evidence="1" id="KW-0812">Transmembrane</keyword>
<reference evidence="2" key="1">
    <citation type="submission" date="2014-09" db="EMBL/GenBank/DDBJ databases">
        <title>G. arboreum L. cv. AKA8401 A2 genome assembly version 1.0.</title>
        <authorList>
            <person name="Mudge J."/>
            <person name="Ramaraj T."/>
            <person name="Lindquist I.E."/>
            <person name="Bharti A.K."/>
            <person name="Sundararajan A."/>
            <person name="Cameron C.T."/>
            <person name="Woodward J.E."/>
            <person name="May G.D."/>
            <person name="Brubaker C."/>
            <person name="Broadhvest J."/>
            <person name="Wilkins T.A."/>
        </authorList>
    </citation>
    <scope>NUCLEOTIDE SEQUENCE</scope>
</reference>
<dbReference type="EMBL" id="JRRC01013049">
    <property type="protein sequence ID" value="KHF97642.1"/>
    <property type="molecule type" value="Genomic_DNA"/>
</dbReference>
<evidence type="ECO:0000256" key="1">
    <source>
        <dbReference type="SAM" id="Phobius"/>
    </source>
</evidence>
<keyword evidence="1" id="KW-0472">Membrane</keyword>
<reference evidence="4" key="2">
    <citation type="submission" date="2014-09" db="EMBL/GenBank/DDBJ databases">
        <authorList>
            <person name="Mudge J."/>
            <person name="Ramaraj T."/>
            <person name="Lindquist I.E."/>
            <person name="Bharti A.K."/>
            <person name="Sundararajan A."/>
            <person name="Cameron C.T."/>
            <person name="Woodward J.E."/>
            <person name="May G.D."/>
            <person name="Brubaker C."/>
            <person name="Broadhvest J."/>
            <person name="Wilkins T.A."/>
        </authorList>
    </citation>
    <scope>NUCLEOTIDE SEQUENCE</scope>
    <source>
        <strain evidence="4">cv. AKA8401</strain>
    </source>
</reference>